<dbReference type="GO" id="GO:0016787">
    <property type="term" value="F:hydrolase activity"/>
    <property type="evidence" value="ECO:0007669"/>
    <property type="project" value="UniProtKB-KW"/>
</dbReference>
<evidence type="ECO:0000256" key="1">
    <source>
        <dbReference type="ARBA" id="ARBA00022801"/>
    </source>
</evidence>
<dbReference type="RefSeq" id="WP_306735917.1">
    <property type="nucleotide sequence ID" value="NZ_JANHAX010000003.1"/>
</dbReference>
<reference evidence="2" key="2">
    <citation type="submission" date="2023-02" db="EMBL/GenBank/DDBJ databases">
        <title>'Rhodoalgimonas zhirmunskyi' gen. nov., isolated from a red alga.</title>
        <authorList>
            <person name="Nedashkovskaya O.I."/>
            <person name="Otstavnykh N.Y."/>
            <person name="Bystritskaya E.P."/>
            <person name="Balabanova L.A."/>
            <person name="Isaeva M.P."/>
        </authorList>
    </citation>
    <scope>NUCLEOTIDE SEQUENCE</scope>
    <source>
        <strain evidence="2">KCTC 52189</strain>
    </source>
</reference>
<dbReference type="SMART" id="SM00855">
    <property type="entry name" value="PGAM"/>
    <property type="match status" value="1"/>
</dbReference>
<dbReference type="AlphaFoldDB" id="A0AAE3WDY3"/>
<protein>
    <submittedName>
        <fullName evidence="2">Histidine phosphatase family protein</fullName>
    </submittedName>
</protein>
<accession>A0AAE3WDY3</accession>
<dbReference type="InterPro" id="IPR029033">
    <property type="entry name" value="His_PPase_superfam"/>
</dbReference>
<proteinExistence type="predicted"/>
<keyword evidence="1" id="KW-0378">Hydrolase</keyword>
<dbReference type="Gene3D" id="3.40.50.1240">
    <property type="entry name" value="Phosphoglycerate mutase-like"/>
    <property type="match status" value="1"/>
</dbReference>
<dbReference type="InterPro" id="IPR013078">
    <property type="entry name" value="His_Pase_superF_clade-1"/>
</dbReference>
<dbReference type="EMBL" id="JANHAX010000003">
    <property type="protein sequence ID" value="MDQ2090645.1"/>
    <property type="molecule type" value="Genomic_DNA"/>
</dbReference>
<comment type="caution">
    <text evidence="2">The sequence shown here is derived from an EMBL/GenBank/DDBJ whole genome shotgun (WGS) entry which is preliminary data.</text>
</comment>
<dbReference type="PANTHER" id="PTHR20935:SF0">
    <property type="entry name" value="SERINE_THREONINE-PROTEIN PHOSPHATASE PGAM5, MITOCHONDRIAL"/>
    <property type="match status" value="1"/>
</dbReference>
<gene>
    <name evidence="2" type="ORF">NO357_12110</name>
</gene>
<dbReference type="SUPFAM" id="SSF53254">
    <property type="entry name" value="Phosphoglycerate mutase-like"/>
    <property type="match status" value="1"/>
</dbReference>
<dbReference type="Pfam" id="PF00300">
    <property type="entry name" value="His_Phos_1"/>
    <property type="match status" value="1"/>
</dbReference>
<reference evidence="2" key="1">
    <citation type="submission" date="2022-07" db="EMBL/GenBank/DDBJ databases">
        <authorList>
            <person name="Otstavnykh N."/>
            <person name="Isaeva M."/>
            <person name="Bystritskaya E."/>
        </authorList>
    </citation>
    <scope>NUCLEOTIDE SEQUENCE</scope>
    <source>
        <strain evidence="2">KCTC 52189</strain>
    </source>
</reference>
<dbReference type="InterPro" id="IPR051021">
    <property type="entry name" value="Mito_Ser/Thr_phosphatase"/>
</dbReference>
<evidence type="ECO:0000313" key="3">
    <source>
        <dbReference type="Proteomes" id="UP001226762"/>
    </source>
</evidence>
<keyword evidence="3" id="KW-1185">Reference proteome</keyword>
<dbReference type="CDD" id="cd07067">
    <property type="entry name" value="HP_PGM_like"/>
    <property type="match status" value="1"/>
</dbReference>
<dbReference type="Proteomes" id="UP001226762">
    <property type="component" value="Unassembled WGS sequence"/>
</dbReference>
<dbReference type="PANTHER" id="PTHR20935">
    <property type="entry name" value="PHOSPHOGLYCERATE MUTASE-RELATED"/>
    <property type="match status" value="1"/>
</dbReference>
<sequence>MPHITLVRHGQANAMAKDETGYDKLSDLGHQQARWLGEHFEATGERFARVYSGTLHRQVDTARSMGAERHAPLVQDARLNELSYFTMARLMEEQHGLPLPATREAYVTHLPQVFGAWERDEIANTPESYADFTARIDALLEEIAQSNGRALLVTSGGVIATIIRRVLNLDVQGWAHIALTIMNSSVHRLHVLHGYPTLAHFNAIPHLEHRDRQFAQTHL</sequence>
<name>A0AAE3WDY3_9RHOB</name>
<organism evidence="2 3">
    <name type="scientific">Marimonas arenosa</name>
    <dbReference type="NCBI Taxonomy" id="1795305"/>
    <lineage>
        <taxon>Bacteria</taxon>
        <taxon>Pseudomonadati</taxon>
        <taxon>Pseudomonadota</taxon>
        <taxon>Alphaproteobacteria</taxon>
        <taxon>Rhodobacterales</taxon>
        <taxon>Paracoccaceae</taxon>
        <taxon>Marimonas</taxon>
    </lineage>
</organism>
<evidence type="ECO:0000313" key="2">
    <source>
        <dbReference type="EMBL" id="MDQ2090645.1"/>
    </source>
</evidence>